<dbReference type="PATRIC" id="fig|28128.5.peg.2417"/>
<accession>A0A133PW75</accession>
<dbReference type="Proteomes" id="UP000070533">
    <property type="component" value="Unassembled WGS sequence"/>
</dbReference>
<gene>
    <name evidence="2" type="ORF">HMPREF3226_02342</name>
</gene>
<protein>
    <submittedName>
        <fullName evidence="2">Gliding motility-associated protein GldN</fullName>
    </submittedName>
</protein>
<dbReference type="EMBL" id="LRQG01000217">
    <property type="protein sequence ID" value="KXA33691.1"/>
    <property type="molecule type" value="Genomic_DNA"/>
</dbReference>
<feature type="compositionally biased region" description="Polar residues" evidence="1">
    <location>
        <begin position="346"/>
        <end position="355"/>
    </location>
</feature>
<dbReference type="InterPro" id="IPR019847">
    <property type="entry name" value="Gliding_motility_assoc_GldN"/>
</dbReference>
<dbReference type="Pfam" id="PF19841">
    <property type="entry name" value="GldN"/>
    <property type="match status" value="1"/>
</dbReference>
<name>A0A133PW75_9BACT</name>
<dbReference type="eggNOG" id="ENOG502Z7JF">
    <property type="taxonomic scope" value="Bacteria"/>
</dbReference>
<reference evidence="3" key="1">
    <citation type="submission" date="2016-01" db="EMBL/GenBank/DDBJ databases">
        <authorList>
            <person name="Mitreva M."/>
            <person name="Pepin K.H."/>
            <person name="Mihindukulasuriya K.A."/>
            <person name="Fulton R."/>
            <person name="Fronick C."/>
            <person name="O'Laughlin M."/>
            <person name="Miner T."/>
            <person name="Herter B."/>
            <person name="Rosa B.A."/>
            <person name="Cordes M."/>
            <person name="Tomlinson C."/>
            <person name="Wollam A."/>
            <person name="Palsikar V.B."/>
            <person name="Mardis E.R."/>
            <person name="Wilson R.K."/>
        </authorList>
    </citation>
    <scope>NUCLEOTIDE SEQUENCE [LARGE SCALE GENOMIC DNA]</scope>
    <source>
        <strain evidence="3">MJR7716</strain>
    </source>
</reference>
<comment type="caution">
    <text evidence="2">The sequence shown here is derived from an EMBL/GenBank/DDBJ whole genome shotgun (WGS) entry which is preliminary data.</text>
</comment>
<keyword evidence="3" id="KW-1185">Reference proteome</keyword>
<organism evidence="2 3">
    <name type="scientific">Prevotella corporis</name>
    <dbReference type="NCBI Taxonomy" id="28128"/>
    <lineage>
        <taxon>Bacteria</taxon>
        <taxon>Pseudomonadati</taxon>
        <taxon>Bacteroidota</taxon>
        <taxon>Bacteroidia</taxon>
        <taxon>Bacteroidales</taxon>
        <taxon>Prevotellaceae</taxon>
        <taxon>Prevotella</taxon>
    </lineage>
</organism>
<evidence type="ECO:0000313" key="3">
    <source>
        <dbReference type="Proteomes" id="UP000070533"/>
    </source>
</evidence>
<sequence>MEILINTLNRKVNNPEIMKRIFLIVCVALVGMSVCAQPARRRAEQQARNRSNANTITTRAQISFPTAAPMNEDVVWRRDIYRELKLVEDANAGLYYPTEPVGSQMNLFSYIFKLMMSGPRHGGIKAYEYRMDGNEVFNDSSRVKPLQFLDNYHIYYERTDRGIRLDNSDIPSAEVKGYYLKESAYYDQGTSTFHRKVIALCPIMYRRDDFGDGEVKYPLFWVKYDDLAPYLSKQTIMTSNLNNAATMSVEDYFTMNRYKGKIYKTTNMLGMTLSQYCPTDSAMSAEQNKIENELLEFEKNIFGDQAKKDSLDSLANAQEDVKTVKKHRRSRRGSTTSARSSRRTRQNNGNSNNAARVTVRRQRH</sequence>
<evidence type="ECO:0000256" key="1">
    <source>
        <dbReference type="SAM" id="MobiDB-lite"/>
    </source>
</evidence>
<proteinExistence type="predicted"/>
<dbReference type="STRING" id="28128.HMPREF3226_02342"/>
<evidence type="ECO:0000313" key="2">
    <source>
        <dbReference type="EMBL" id="KXA33691.1"/>
    </source>
</evidence>
<dbReference type="NCBIfam" id="TIGR03523">
    <property type="entry name" value="GldN"/>
    <property type="match status" value="1"/>
</dbReference>
<feature type="region of interest" description="Disordered" evidence="1">
    <location>
        <begin position="318"/>
        <end position="364"/>
    </location>
</feature>
<dbReference type="AlphaFoldDB" id="A0A133PW75"/>